<dbReference type="EMBL" id="JAOYFB010000038">
    <property type="protein sequence ID" value="KAK4025853.1"/>
    <property type="molecule type" value="Genomic_DNA"/>
</dbReference>
<feature type="compositionally biased region" description="Low complexity" evidence="5">
    <location>
        <begin position="587"/>
        <end position="600"/>
    </location>
</feature>
<evidence type="ECO:0000313" key="6">
    <source>
        <dbReference type="EMBL" id="KAK4025853.1"/>
    </source>
</evidence>
<feature type="region of interest" description="Disordered" evidence="5">
    <location>
        <begin position="692"/>
        <end position="801"/>
    </location>
</feature>
<sequence>MESRTNSALFKRAEQLRRWEESETNKEPASARVVSRRIQFSDGCVFLSACAAGDKEEVIKLIRQGADIDTPNVDGLTALHQACIDDNLDMVEFLVEHGADINRGDHEGWTPLHATASCGFLSIARYLIEHNSDVAAVNNDGELPIDIAETEAMEELLERETQLRGIDCDAARSQEERQMLADTSRWLEGDPASARLLQPHPRTGATPLHVAAAKGYIRVMSMLVQGGSELNIQDIDGWTPLHAAAHWGQREACQLLCENMADMEVRNYVGQTCFDVADPDIIRLLEECKKRQAIILRERPEVYNNRGNARNQSPPKRRSSVTRTPQIEKAAIQASSKITDKVPGAVIMVDEEKENSSGELSSPVAPLAVQESFEERAKPATTPANTTTSVPTSTKDNSPRVTSSSGPPSRPPPPPATDVDALPSSPSQQSGQMIESEEDIPSWRRPGSFRSRQAANAANGSGALNHTPAKSEREGLNRSTSQPLTPVTAVTSSSSSATPQSSSTTSSNLASTASSISSSTSALSTDTEVTLRRAHSFESDERFYSRLLELKRRIKANSLPLLAAASLTPILSGSSSGGEDAKGGGSPTTTTNTIHSTNNRSRVEQTQQIDDDLEQVVLRVKSRLGTECPVEQTTTATLVLSQPSVPSSANQPIRSPTANMVVTTTATSSLSNVKLSPGTIIKNFFKSFVPPVRDEESETQRKAHAKRVRETRRSTQGVTLEEVKTAEQLAKKKQAETPSVPTTTTTTTTSEVPESADSKSELERRPSWRLCINDNNKNKFSLEDSRSKNNGGGGGVNASSTITSSTADTVITIPLRRNKAQEEEIKETTKESAAAATPATIQRRRRPKRRSTGVVQIDMEDFDPSGKDNTSSSQTGDSEPHSDDSESGKGERENQLLRSCTTGRNGSIRVAFALLRELLTFARVPVAATTSARLAASTSYSLCFVVVVLLIISVFASLLLDICIMEQLSAPLVSSNEVDGGGGGGVRNHAVKPVIPPKPEGYGTLGRASSREHHKNENGSATVEQNRLSYSSQRPKSTEMLTEFQISAAAGATTTTAPTTTATTTTATNLPSSTSTNSNPATRQSPRSPRSKPPAPPVPNSPRPLPHQFSLADSQGSVLADLTLDCPCPLLTQQTGGGGGGGSHSGSTSHGGGSKHQSAYEPQLSVWNPLIEPPQLFQSAMDLDLSFDSGHIDCDPPEQPNHQHQHHQPVIVKPAPPPPLQSSSMSFQSVQQFYPEPMKPTKVEPPRLPSVPPVSSSLTLNLSMDPLSSRSVSKTQDPTKTVLPIANELNKIMMSKTDHQASSGNANSSGSSSSGISAPPSVHSAMQRVEPRVTSDLVKLELNSTTSRLSADPLTQSTASADPAKPSRVLPLKPFTDSSVSPHNKNSSVGCQSLESIQSNPSTIDTTDSPHSLLAANESISARNALNSELHSRASTTAIQQPQPNGLGRPPDSCPSEPSVAAAASAKQNTSSSSASLSTPLLLPAPHPPPPPPPSSYMTIDIDPSSAAAAAAATGSSSTTGSGGGDSSGEKIVDFYPPNSFRPYSFHSECWRKEIPEDETKWQMYKRRFCEFVFNFVACCIRCIGPV</sequence>
<gene>
    <name evidence="6" type="ORF">OUZ56_014897</name>
</gene>
<feature type="compositionally biased region" description="Low complexity" evidence="5">
    <location>
        <begin position="450"/>
        <end position="463"/>
    </location>
</feature>
<accession>A0ABR0AL67</accession>
<keyword evidence="2" id="KW-0677">Repeat</keyword>
<keyword evidence="4" id="KW-0040">ANK repeat</keyword>
<evidence type="ECO:0000256" key="2">
    <source>
        <dbReference type="ARBA" id="ARBA00022737"/>
    </source>
</evidence>
<feature type="compositionally biased region" description="Low complexity" evidence="5">
    <location>
        <begin position="1052"/>
        <end position="1088"/>
    </location>
</feature>
<feature type="compositionally biased region" description="Low complexity" evidence="5">
    <location>
        <begin position="485"/>
        <end position="525"/>
    </location>
</feature>
<feature type="compositionally biased region" description="Basic and acidic residues" evidence="5">
    <location>
        <begin position="721"/>
        <end position="735"/>
    </location>
</feature>
<dbReference type="CDD" id="cd21930">
    <property type="entry name" value="IPD_PPP1R12"/>
    <property type="match status" value="1"/>
</dbReference>
<feature type="compositionally biased region" description="Low complexity" evidence="5">
    <location>
        <begin position="831"/>
        <end position="841"/>
    </location>
</feature>
<feature type="region of interest" description="Disordered" evidence="5">
    <location>
        <begin position="1135"/>
        <end position="1159"/>
    </location>
</feature>
<dbReference type="InterPro" id="IPR002110">
    <property type="entry name" value="Ankyrin_rpt"/>
</dbReference>
<feature type="compositionally biased region" description="Polar residues" evidence="5">
    <location>
        <begin position="424"/>
        <end position="433"/>
    </location>
</feature>
<evidence type="ECO:0000256" key="5">
    <source>
        <dbReference type="SAM" id="MobiDB-lite"/>
    </source>
</evidence>
<evidence type="ECO:0000256" key="3">
    <source>
        <dbReference type="ARBA" id="ARBA00038386"/>
    </source>
</evidence>
<feature type="region of interest" description="Disordered" evidence="5">
    <location>
        <begin position="983"/>
        <end position="1039"/>
    </location>
</feature>
<feature type="region of interest" description="Disordered" evidence="5">
    <location>
        <begin position="1435"/>
        <end position="1532"/>
    </location>
</feature>
<organism evidence="6 7">
    <name type="scientific">Daphnia magna</name>
    <dbReference type="NCBI Taxonomy" id="35525"/>
    <lineage>
        <taxon>Eukaryota</taxon>
        <taxon>Metazoa</taxon>
        <taxon>Ecdysozoa</taxon>
        <taxon>Arthropoda</taxon>
        <taxon>Crustacea</taxon>
        <taxon>Branchiopoda</taxon>
        <taxon>Diplostraca</taxon>
        <taxon>Cladocera</taxon>
        <taxon>Anomopoda</taxon>
        <taxon>Daphniidae</taxon>
        <taxon>Daphnia</taxon>
    </lineage>
</organism>
<feature type="region of interest" description="Disordered" evidence="5">
    <location>
        <begin position="1052"/>
        <end position="1110"/>
    </location>
</feature>
<feature type="region of interest" description="Disordered" evidence="5">
    <location>
        <begin position="1188"/>
        <end position="1224"/>
    </location>
</feature>
<feature type="compositionally biased region" description="Basic and acidic residues" evidence="5">
    <location>
        <begin position="820"/>
        <end position="830"/>
    </location>
</feature>
<dbReference type="Gene3D" id="6.10.140.390">
    <property type="match status" value="1"/>
</dbReference>
<comment type="caution">
    <text evidence="6">The sequence shown here is derived from an EMBL/GenBank/DDBJ whole genome shotgun (WGS) entry which is preliminary data.</text>
</comment>
<feature type="compositionally biased region" description="Basic and acidic residues" evidence="5">
    <location>
        <begin position="756"/>
        <end position="766"/>
    </location>
</feature>
<feature type="compositionally biased region" description="Basic and acidic residues" evidence="5">
    <location>
        <begin position="878"/>
        <end position="895"/>
    </location>
</feature>
<feature type="compositionally biased region" description="Low complexity" evidence="5">
    <location>
        <begin position="736"/>
        <end position="755"/>
    </location>
</feature>
<feature type="compositionally biased region" description="Polar residues" evidence="5">
    <location>
        <begin position="305"/>
        <end position="314"/>
    </location>
</feature>
<dbReference type="PROSITE" id="PS50088">
    <property type="entry name" value="ANK_REPEAT"/>
    <property type="match status" value="4"/>
</dbReference>
<feature type="compositionally biased region" description="Polar residues" evidence="5">
    <location>
        <begin position="1435"/>
        <end position="1444"/>
    </location>
</feature>
<dbReference type="PANTHER" id="PTHR24179:SF21">
    <property type="entry name" value="MYOSIN BINDING SUBUNIT, ISOFORM O"/>
    <property type="match status" value="1"/>
</dbReference>
<feature type="region of interest" description="Disordered" evidence="5">
    <location>
        <begin position="374"/>
        <end position="530"/>
    </location>
</feature>
<feature type="compositionally biased region" description="Polar residues" evidence="5">
    <location>
        <begin position="1376"/>
        <end position="1392"/>
    </location>
</feature>
<feature type="compositionally biased region" description="Polar residues" evidence="5">
    <location>
        <begin position="1018"/>
        <end position="1035"/>
    </location>
</feature>
<dbReference type="PANTHER" id="PTHR24179">
    <property type="entry name" value="PROTEIN PHOSPHATASE 1 REGULATORY SUBUNIT 12"/>
    <property type="match status" value="1"/>
</dbReference>
<feature type="region of interest" description="Disordered" evidence="5">
    <location>
        <begin position="305"/>
        <end position="326"/>
    </location>
</feature>
<proteinExistence type="inferred from homology"/>
<feature type="compositionally biased region" description="Low complexity" evidence="5">
    <location>
        <begin position="1505"/>
        <end position="1520"/>
    </location>
</feature>
<feature type="compositionally biased region" description="Polar residues" evidence="5">
    <location>
        <begin position="867"/>
        <end position="877"/>
    </location>
</feature>
<feature type="compositionally biased region" description="Pro residues" evidence="5">
    <location>
        <begin position="1091"/>
        <end position="1105"/>
    </location>
</feature>
<protein>
    <recommendedName>
        <fullName evidence="8">Phosphatase 1 regulatory subunit 12A</fullName>
    </recommendedName>
</protein>
<feature type="compositionally biased region" description="Basic and acidic residues" evidence="5">
    <location>
        <begin position="692"/>
        <end position="701"/>
    </location>
</feature>
<feature type="region of interest" description="Disordered" evidence="5">
    <location>
        <begin position="820"/>
        <end position="900"/>
    </location>
</feature>
<feature type="repeat" description="ANK" evidence="4">
    <location>
        <begin position="74"/>
        <end position="106"/>
    </location>
</feature>
<feature type="compositionally biased region" description="Low complexity" evidence="5">
    <location>
        <begin position="1454"/>
        <end position="1482"/>
    </location>
</feature>
<dbReference type="Pfam" id="PF12796">
    <property type="entry name" value="Ank_2"/>
    <property type="match status" value="2"/>
</dbReference>
<dbReference type="Proteomes" id="UP001234178">
    <property type="component" value="Unassembled WGS sequence"/>
</dbReference>
<feature type="compositionally biased region" description="Polar residues" evidence="5">
    <location>
        <begin position="1344"/>
        <end position="1360"/>
    </location>
</feature>
<evidence type="ECO:0000313" key="7">
    <source>
        <dbReference type="Proteomes" id="UP001234178"/>
    </source>
</evidence>
<feature type="compositionally biased region" description="Basic residues" evidence="5">
    <location>
        <begin position="842"/>
        <end position="851"/>
    </location>
</feature>
<feature type="repeat" description="ANK" evidence="4">
    <location>
        <begin position="203"/>
        <end position="235"/>
    </location>
</feature>
<reference evidence="6 7" key="1">
    <citation type="journal article" date="2023" name="Nucleic Acids Res.">
        <title>The hologenome of Daphnia magna reveals possible DNA methylation and microbiome-mediated evolution of the host genome.</title>
        <authorList>
            <person name="Chaturvedi A."/>
            <person name="Li X."/>
            <person name="Dhandapani V."/>
            <person name="Marshall H."/>
            <person name="Kissane S."/>
            <person name="Cuenca-Cambronero M."/>
            <person name="Asole G."/>
            <person name="Calvet F."/>
            <person name="Ruiz-Romero M."/>
            <person name="Marangio P."/>
            <person name="Guigo R."/>
            <person name="Rago D."/>
            <person name="Mirbahai L."/>
            <person name="Eastwood N."/>
            <person name="Colbourne J.K."/>
            <person name="Zhou J."/>
            <person name="Mallon E."/>
            <person name="Orsini L."/>
        </authorList>
    </citation>
    <scope>NUCLEOTIDE SEQUENCE [LARGE SCALE GENOMIC DNA]</scope>
    <source>
        <strain evidence="6">LRV0_1</strain>
    </source>
</reference>
<feature type="region of interest" description="Disordered" evidence="5">
    <location>
        <begin position="1297"/>
        <end position="1328"/>
    </location>
</feature>
<dbReference type="InterPro" id="IPR051226">
    <property type="entry name" value="PP1_Regulatory_Subunit"/>
</dbReference>
<evidence type="ECO:0000256" key="1">
    <source>
        <dbReference type="ARBA" id="ARBA00022473"/>
    </source>
</evidence>
<feature type="region of interest" description="Disordered" evidence="5">
    <location>
        <begin position="1344"/>
        <end position="1392"/>
    </location>
</feature>
<feature type="compositionally biased region" description="Basic and acidic residues" evidence="5">
    <location>
        <begin position="776"/>
        <end position="787"/>
    </location>
</feature>
<dbReference type="Gene3D" id="1.25.40.20">
    <property type="entry name" value="Ankyrin repeat-containing domain"/>
    <property type="match status" value="2"/>
</dbReference>
<feature type="region of interest" description="Disordered" evidence="5">
    <location>
        <begin position="572"/>
        <end position="606"/>
    </location>
</feature>
<feature type="repeat" description="ANK" evidence="4">
    <location>
        <begin position="236"/>
        <end position="268"/>
    </location>
</feature>
<evidence type="ECO:0008006" key="8">
    <source>
        <dbReference type="Google" id="ProtNLM"/>
    </source>
</evidence>
<feature type="compositionally biased region" description="Low complexity" evidence="5">
    <location>
        <begin position="379"/>
        <end position="407"/>
    </location>
</feature>
<feature type="compositionally biased region" description="Gly residues" evidence="5">
    <location>
        <begin position="1135"/>
        <end position="1154"/>
    </location>
</feature>
<keyword evidence="1" id="KW-0217">Developmental protein</keyword>
<feature type="compositionally biased region" description="Pro residues" evidence="5">
    <location>
        <begin position="1483"/>
        <end position="1495"/>
    </location>
</feature>
<name>A0ABR0AL67_9CRUS</name>
<comment type="similarity">
    <text evidence="3">Belongs to the NRARP family.</text>
</comment>
<keyword evidence="7" id="KW-1185">Reference proteome</keyword>
<dbReference type="InterPro" id="IPR036770">
    <property type="entry name" value="Ankyrin_rpt-contain_sf"/>
</dbReference>
<dbReference type="SMART" id="SM00248">
    <property type="entry name" value="ANK"/>
    <property type="match status" value="5"/>
</dbReference>
<evidence type="ECO:0000256" key="4">
    <source>
        <dbReference type="PROSITE-ProRule" id="PRU00023"/>
    </source>
</evidence>
<feature type="repeat" description="ANK" evidence="4">
    <location>
        <begin position="107"/>
        <end position="139"/>
    </location>
</feature>
<feature type="compositionally biased region" description="Low complexity" evidence="5">
    <location>
        <begin position="1301"/>
        <end position="1321"/>
    </location>
</feature>
<dbReference type="SUPFAM" id="SSF48403">
    <property type="entry name" value="Ankyrin repeat"/>
    <property type="match status" value="1"/>
</dbReference>
<dbReference type="PROSITE" id="PS50297">
    <property type="entry name" value="ANK_REP_REGION"/>
    <property type="match status" value="4"/>
</dbReference>